<evidence type="ECO:0000256" key="8">
    <source>
        <dbReference type="ARBA" id="ARBA00049244"/>
    </source>
</evidence>
<evidence type="ECO:0000256" key="7">
    <source>
        <dbReference type="ARBA" id="ARBA00034754"/>
    </source>
</evidence>
<dbReference type="GO" id="GO:0009360">
    <property type="term" value="C:DNA polymerase III complex"/>
    <property type="evidence" value="ECO:0007669"/>
    <property type="project" value="InterPro"/>
</dbReference>
<dbReference type="Gene3D" id="1.10.8.60">
    <property type="match status" value="1"/>
</dbReference>
<organism evidence="11 12">
    <name type="scientific">Virgibacillus phasianinus</name>
    <dbReference type="NCBI Taxonomy" id="2017483"/>
    <lineage>
        <taxon>Bacteria</taxon>
        <taxon>Bacillati</taxon>
        <taxon>Bacillota</taxon>
        <taxon>Bacilli</taxon>
        <taxon>Bacillales</taxon>
        <taxon>Bacillaceae</taxon>
        <taxon>Virgibacillus</taxon>
    </lineage>
</organism>
<comment type="similarity">
    <text evidence="7">Belongs to the DNA polymerase HolA subunit family.</text>
</comment>
<accession>A0A220U5E0</accession>
<evidence type="ECO:0000259" key="9">
    <source>
        <dbReference type="Pfam" id="PF06144"/>
    </source>
</evidence>
<evidence type="ECO:0000256" key="3">
    <source>
        <dbReference type="ARBA" id="ARBA00022679"/>
    </source>
</evidence>
<dbReference type="InterPro" id="IPR005790">
    <property type="entry name" value="DNA_polIII_delta"/>
</dbReference>
<evidence type="ECO:0000256" key="6">
    <source>
        <dbReference type="ARBA" id="ARBA00022932"/>
    </source>
</evidence>
<proteinExistence type="inferred from homology"/>
<keyword evidence="5" id="KW-0235">DNA replication</keyword>
<protein>
    <recommendedName>
        <fullName evidence="2">DNA polymerase III subunit delta</fullName>
        <ecNumber evidence="1">2.7.7.7</ecNumber>
    </recommendedName>
</protein>
<dbReference type="SUPFAM" id="SSF52540">
    <property type="entry name" value="P-loop containing nucleoside triphosphate hydrolases"/>
    <property type="match status" value="1"/>
</dbReference>
<dbReference type="Pfam" id="PF21694">
    <property type="entry name" value="DNA_pol3_delta_C"/>
    <property type="match status" value="1"/>
</dbReference>
<dbReference type="Gene3D" id="3.40.50.300">
    <property type="entry name" value="P-loop containing nucleotide triphosphate hydrolases"/>
    <property type="match status" value="1"/>
</dbReference>
<evidence type="ECO:0000256" key="5">
    <source>
        <dbReference type="ARBA" id="ARBA00022705"/>
    </source>
</evidence>
<gene>
    <name evidence="11" type="ORF">CFK37_13745</name>
</gene>
<evidence type="ECO:0000313" key="11">
    <source>
        <dbReference type="EMBL" id="ASK63136.1"/>
    </source>
</evidence>
<evidence type="ECO:0000259" key="10">
    <source>
        <dbReference type="Pfam" id="PF21694"/>
    </source>
</evidence>
<evidence type="ECO:0000256" key="2">
    <source>
        <dbReference type="ARBA" id="ARBA00017703"/>
    </source>
</evidence>
<evidence type="ECO:0000256" key="4">
    <source>
        <dbReference type="ARBA" id="ARBA00022695"/>
    </source>
</evidence>
<keyword evidence="12" id="KW-1185">Reference proteome</keyword>
<reference evidence="11 12" key="1">
    <citation type="submission" date="2017-07" db="EMBL/GenBank/DDBJ databases">
        <title>Virgibacillus sp. LM2416.</title>
        <authorList>
            <person name="Tak E.J."/>
            <person name="Bae J.-W."/>
        </authorList>
    </citation>
    <scope>NUCLEOTIDE SEQUENCE [LARGE SCALE GENOMIC DNA]</scope>
    <source>
        <strain evidence="11 12">LM2416</strain>
    </source>
</reference>
<dbReference type="EMBL" id="CP022315">
    <property type="protein sequence ID" value="ASK63136.1"/>
    <property type="molecule type" value="Genomic_DNA"/>
</dbReference>
<dbReference type="EC" id="2.7.7.7" evidence="1"/>
<evidence type="ECO:0000313" key="12">
    <source>
        <dbReference type="Proteomes" id="UP000198312"/>
    </source>
</evidence>
<dbReference type="InterPro" id="IPR008921">
    <property type="entry name" value="DNA_pol3_clamp-load_cplx_C"/>
</dbReference>
<dbReference type="PANTHER" id="PTHR34388:SF1">
    <property type="entry name" value="DNA POLYMERASE III SUBUNIT DELTA"/>
    <property type="match status" value="1"/>
</dbReference>
<dbReference type="Proteomes" id="UP000198312">
    <property type="component" value="Chromosome"/>
</dbReference>
<dbReference type="InterPro" id="IPR048466">
    <property type="entry name" value="DNA_pol3_delta-like_C"/>
</dbReference>
<dbReference type="KEGG" id="vil:CFK37_13745"/>
<feature type="domain" description="DNA polymerase III delta N-terminal" evidence="9">
    <location>
        <begin position="19"/>
        <end position="143"/>
    </location>
</feature>
<dbReference type="Gene3D" id="1.20.272.10">
    <property type="match status" value="1"/>
</dbReference>
<dbReference type="InterPro" id="IPR010372">
    <property type="entry name" value="DNA_pol3_delta_N"/>
</dbReference>
<keyword evidence="4" id="KW-0548">Nucleotidyltransferase</keyword>
<dbReference type="NCBIfam" id="TIGR01128">
    <property type="entry name" value="holA"/>
    <property type="match status" value="1"/>
</dbReference>
<dbReference type="InterPro" id="IPR027417">
    <property type="entry name" value="P-loop_NTPase"/>
</dbReference>
<evidence type="ECO:0000256" key="1">
    <source>
        <dbReference type="ARBA" id="ARBA00012417"/>
    </source>
</evidence>
<feature type="domain" description="DNA polymerase III delta subunit-like C-terminal" evidence="10">
    <location>
        <begin position="219"/>
        <end position="335"/>
    </location>
</feature>
<dbReference type="Pfam" id="PF06144">
    <property type="entry name" value="DNA_pol3_delta"/>
    <property type="match status" value="1"/>
</dbReference>
<name>A0A220U5E0_9BACI</name>
<dbReference type="AlphaFoldDB" id="A0A220U5E0"/>
<dbReference type="PANTHER" id="PTHR34388">
    <property type="entry name" value="DNA POLYMERASE III SUBUNIT DELTA"/>
    <property type="match status" value="1"/>
</dbReference>
<dbReference type="OrthoDB" id="9775929at2"/>
<keyword evidence="6" id="KW-0239">DNA-directed DNA polymerase</keyword>
<comment type="catalytic activity">
    <reaction evidence="8">
        <text>DNA(n) + a 2'-deoxyribonucleoside 5'-triphosphate = DNA(n+1) + diphosphate</text>
        <dbReference type="Rhea" id="RHEA:22508"/>
        <dbReference type="Rhea" id="RHEA-COMP:17339"/>
        <dbReference type="Rhea" id="RHEA-COMP:17340"/>
        <dbReference type="ChEBI" id="CHEBI:33019"/>
        <dbReference type="ChEBI" id="CHEBI:61560"/>
        <dbReference type="ChEBI" id="CHEBI:173112"/>
        <dbReference type="EC" id="2.7.7.7"/>
    </reaction>
</comment>
<dbReference type="GO" id="GO:0003887">
    <property type="term" value="F:DNA-directed DNA polymerase activity"/>
    <property type="evidence" value="ECO:0007669"/>
    <property type="project" value="UniProtKB-KW"/>
</dbReference>
<dbReference type="RefSeq" id="WP_089062395.1">
    <property type="nucleotide sequence ID" value="NZ_CP022315.1"/>
</dbReference>
<dbReference type="GO" id="GO:0006261">
    <property type="term" value="P:DNA-templated DNA replication"/>
    <property type="evidence" value="ECO:0007669"/>
    <property type="project" value="TreeGrafter"/>
</dbReference>
<dbReference type="GO" id="GO:0003677">
    <property type="term" value="F:DNA binding"/>
    <property type="evidence" value="ECO:0007669"/>
    <property type="project" value="InterPro"/>
</dbReference>
<sequence>MSFFKEKQNVKKGNFQPVYLLYGTEAFFIQDMKKQLIEGILPDGDIENLSTYDLDEIPIQEVISDVETYPLFGERKLIIANNPSFLKTKPTIVPFEHDLDALQRYLENPVDYSYIVFVAEYEKIDERKKVTKMLKKNASVVLCEPIKDYELSKWIKTIADDYHITIESAAYDVIEGEIEANLHLLQNEMMKFAMYVGEGGKVTKEIAEMLVSHTLHNSSLQLVDAVIERNLGKAIAIYRDLLKMKEEPIAMVALLAYQFRTLLRVKLLKQKGYSQAQMQKQLGIHPYVVKIALSRESKFTIDQLASYIDKLTNADADMKQGKMEKDLVFDLLLYDLTK</sequence>
<keyword evidence="3" id="KW-0808">Transferase</keyword>
<dbReference type="SUPFAM" id="SSF48019">
    <property type="entry name" value="post-AAA+ oligomerization domain-like"/>
    <property type="match status" value="1"/>
</dbReference>